<evidence type="ECO:0000256" key="3">
    <source>
        <dbReference type="ARBA" id="ARBA00022448"/>
    </source>
</evidence>
<dbReference type="STRING" id="1122206.SAMN02745753_04423"/>
<dbReference type="InterPro" id="IPR051906">
    <property type="entry name" value="TolC-like"/>
</dbReference>
<dbReference type="InterPro" id="IPR003423">
    <property type="entry name" value="OMP_efflux"/>
</dbReference>
<comment type="similarity">
    <text evidence="2">Belongs to the outer membrane factor (OMF) (TC 1.B.17) family.</text>
</comment>
<keyword evidence="5" id="KW-0812">Transmembrane</keyword>
<evidence type="ECO:0000256" key="2">
    <source>
        <dbReference type="ARBA" id="ARBA00007613"/>
    </source>
</evidence>
<protein>
    <submittedName>
        <fullName evidence="8">Outer membrane protein, adhesin transport system</fullName>
    </submittedName>
</protein>
<evidence type="ECO:0000256" key="7">
    <source>
        <dbReference type="ARBA" id="ARBA00023237"/>
    </source>
</evidence>
<keyword evidence="6" id="KW-0472">Membrane</keyword>
<dbReference type="AlphaFoldDB" id="A0A1M5MCC4"/>
<evidence type="ECO:0000256" key="4">
    <source>
        <dbReference type="ARBA" id="ARBA00022452"/>
    </source>
</evidence>
<keyword evidence="7" id="KW-0998">Cell outer membrane</keyword>
<keyword evidence="9" id="KW-1185">Reference proteome</keyword>
<dbReference type="RefSeq" id="WP_072842157.1">
    <property type="nucleotide sequence ID" value="NZ_FQVF01000029.1"/>
</dbReference>
<dbReference type="GO" id="GO:0009279">
    <property type="term" value="C:cell outer membrane"/>
    <property type="evidence" value="ECO:0007669"/>
    <property type="project" value="UniProtKB-SubCell"/>
</dbReference>
<proteinExistence type="inferred from homology"/>
<dbReference type="Pfam" id="PF02321">
    <property type="entry name" value="OEP"/>
    <property type="match status" value="2"/>
</dbReference>
<evidence type="ECO:0000313" key="8">
    <source>
        <dbReference type="EMBL" id="SHG74373.1"/>
    </source>
</evidence>
<reference evidence="9" key="1">
    <citation type="submission" date="2016-11" db="EMBL/GenBank/DDBJ databases">
        <authorList>
            <person name="Varghese N."/>
            <person name="Submissions S."/>
        </authorList>
    </citation>
    <scope>NUCLEOTIDE SEQUENCE [LARGE SCALE GENOMIC DNA]</scope>
    <source>
        <strain evidence="9">DSM 16579</strain>
    </source>
</reference>
<comment type="subcellular location">
    <subcellularLocation>
        <location evidence="1">Cell outer membrane</location>
    </subcellularLocation>
</comment>
<dbReference type="EMBL" id="FQVF01000029">
    <property type="protein sequence ID" value="SHG74373.1"/>
    <property type="molecule type" value="Genomic_DNA"/>
</dbReference>
<dbReference type="GO" id="GO:0015562">
    <property type="term" value="F:efflux transmembrane transporter activity"/>
    <property type="evidence" value="ECO:0007669"/>
    <property type="project" value="InterPro"/>
</dbReference>
<evidence type="ECO:0000256" key="5">
    <source>
        <dbReference type="ARBA" id="ARBA00022692"/>
    </source>
</evidence>
<evidence type="ECO:0000313" key="9">
    <source>
        <dbReference type="Proteomes" id="UP000184517"/>
    </source>
</evidence>
<dbReference type="Gene3D" id="1.20.1600.10">
    <property type="entry name" value="Outer membrane efflux proteins (OEP)"/>
    <property type="match status" value="1"/>
</dbReference>
<keyword evidence="3" id="KW-0813">Transport</keyword>
<dbReference type="GO" id="GO:0015288">
    <property type="term" value="F:porin activity"/>
    <property type="evidence" value="ECO:0007669"/>
    <property type="project" value="TreeGrafter"/>
</dbReference>
<dbReference type="SUPFAM" id="SSF56954">
    <property type="entry name" value="Outer membrane efflux proteins (OEP)"/>
    <property type="match status" value="1"/>
</dbReference>
<dbReference type="Proteomes" id="UP000184517">
    <property type="component" value="Unassembled WGS sequence"/>
</dbReference>
<name>A0A1M5MCC4_9GAMM</name>
<sequence>MRHFVLSIVKASLLIKVPLIRMLLGLLVMAFSSAAFSESDGSTSFAKALNAMLERHPALLGKQAQIESKEFLLKSAQAERYPNLNVSYGEDRDDNQEGAFILKQPLWAFGRIDAGIDYANIDVTAESIDKLRLTRKLLEDTAIAYAKVIGVQEQLRIIKQNIVQYQGFVEQIERRKLGRLASETDTQLAASRLTQAQAQEIQTQGDLRDALMVLQTLTQLPIESVDPISTDLYQHLSDDVAIRDKVLKQSAEVQYKEQLVDLALKDVNRKRSNFMPTLYVKFSHEYSDSATYPDESRVALVMEGSLEGLGLITMYQEQSAASQLHAAQRDVEVTQFDLKNRLNTLLLNRKTQQSLIEIHQSSIDTLSATLASYLRQYQSGRKEWLDVLNVQREMTEQKLSQARAENSLLINLLSLVALTGGLDAVPFSNLVIQ</sequence>
<dbReference type="GO" id="GO:1990281">
    <property type="term" value="C:efflux pump complex"/>
    <property type="evidence" value="ECO:0007669"/>
    <property type="project" value="TreeGrafter"/>
</dbReference>
<dbReference type="PANTHER" id="PTHR30026:SF22">
    <property type="entry name" value="OUTER MEMBRANE EFFLUX PROTEIN"/>
    <property type="match status" value="1"/>
</dbReference>
<evidence type="ECO:0000256" key="6">
    <source>
        <dbReference type="ARBA" id="ARBA00023136"/>
    </source>
</evidence>
<organism evidence="8 9">
    <name type="scientific">Marinomonas polaris DSM 16579</name>
    <dbReference type="NCBI Taxonomy" id="1122206"/>
    <lineage>
        <taxon>Bacteria</taxon>
        <taxon>Pseudomonadati</taxon>
        <taxon>Pseudomonadota</taxon>
        <taxon>Gammaproteobacteria</taxon>
        <taxon>Oceanospirillales</taxon>
        <taxon>Oceanospirillaceae</taxon>
        <taxon>Marinomonas</taxon>
    </lineage>
</organism>
<accession>A0A1M5MCC4</accession>
<keyword evidence="4" id="KW-1134">Transmembrane beta strand</keyword>
<dbReference type="PANTHER" id="PTHR30026">
    <property type="entry name" value="OUTER MEMBRANE PROTEIN TOLC"/>
    <property type="match status" value="1"/>
</dbReference>
<gene>
    <name evidence="8" type="ORF">SAMN02745753_04423</name>
</gene>
<evidence type="ECO:0000256" key="1">
    <source>
        <dbReference type="ARBA" id="ARBA00004442"/>
    </source>
</evidence>